<evidence type="ECO:0000256" key="8">
    <source>
        <dbReference type="ARBA" id="ARBA00023136"/>
    </source>
</evidence>
<feature type="signal peptide" evidence="13">
    <location>
        <begin position="1"/>
        <end position="28"/>
    </location>
</feature>
<keyword evidence="5 13" id="KW-0732">Signal</keyword>
<keyword evidence="16" id="KW-1185">Reference proteome</keyword>
<dbReference type="PROSITE" id="PS50853">
    <property type="entry name" value="FN3"/>
    <property type="match status" value="3"/>
</dbReference>
<dbReference type="Ensembl" id="ENSAMXT00000040465.1">
    <property type="protein sequence ID" value="ENSAMXP00000043500.1"/>
    <property type="gene ID" value="ENSAMXG00000028255.2"/>
</dbReference>
<dbReference type="InterPro" id="IPR036116">
    <property type="entry name" value="FN3_sf"/>
</dbReference>
<feature type="domain" description="Fibronectin type-III" evidence="14">
    <location>
        <begin position="439"/>
        <end position="531"/>
    </location>
</feature>
<feature type="region of interest" description="Disordered" evidence="11">
    <location>
        <begin position="653"/>
        <end position="674"/>
    </location>
</feature>
<dbReference type="AlphaFoldDB" id="A0A3B1JNV0"/>
<dbReference type="GeneTree" id="ENSGT00940000155603"/>
<dbReference type="InParanoid" id="A0A3B1JNV0"/>
<keyword evidence="6" id="KW-0677">Repeat</keyword>
<keyword evidence="7 12" id="KW-1133">Transmembrane helix</keyword>
<feature type="transmembrane region" description="Helical" evidence="12">
    <location>
        <begin position="532"/>
        <end position="553"/>
    </location>
</feature>
<reference evidence="15" key="4">
    <citation type="submission" date="2025-09" db="UniProtKB">
        <authorList>
            <consortium name="Ensembl"/>
        </authorList>
    </citation>
    <scope>IDENTIFICATION</scope>
</reference>
<evidence type="ECO:0000313" key="15">
    <source>
        <dbReference type="Ensembl" id="ENSAMXP00000043500.1"/>
    </source>
</evidence>
<evidence type="ECO:0000256" key="4">
    <source>
        <dbReference type="ARBA" id="ARBA00022692"/>
    </source>
</evidence>
<evidence type="ECO:0000256" key="6">
    <source>
        <dbReference type="ARBA" id="ARBA00022737"/>
    </source>
</evidence>
<dbReference type="STRING" id="7994.ENSAMXP00000043500"/>
<evidence type="ECO:0000259" key="14">
    <source>
        <dbReference type="PROSITE" id="PS50853"/>
    </source>
</evidence>
<evidence type="ECO:0000256" key="13">
    <source>
        <dbReference type="SAM" id="SignalP"/>
    </source>
</evidence>
<dbReference type="InterPro" id="IPR003961">
    <property type="entry name" value="FN3_dom"/>
</dbReference>
<reference evidence="16" key="1">
    <citation type="submission" date="2013-03" db="EMBL/GenBank/DDBJ databases">
        <authorList>
            <person name="Jeffery W."/>
            <person name="Warren W."/>
            <person name="Wilson R.K."/>
        </authorList>
    </citation>
    <scope>NUCLEOTIDE SEQUENCE</scope>
    <source>
        <strain evidence="16">female</strain>
    </source>
</reference>
<reference evidence="15" key="3">
    <citation type="submission" date="2025-08" db="UniProtKB">
        <authorList>
            <consortium name="Ensembl"/>
        </authorList>
    </citation>
    <scope>IDENTIFICATION</scope>
</reference>
<evidence type="ECO:0000256" key="2">
    <source>
        <dbReference type="ARBA" id="ARBA00008921"/>
    </source>
</evidence>
<keyword evidence="3" id="KW-1003">Cell membrane</keyword>
<name>A0A3B1JNV0_ASTMX</name>
<accession>A0A3B1JNV0</accession>
<dbReference type="PANTHER" id="PTHR48423">
    <property type="entry name" value="INTERLEUKIN-27 RECEPTOR SUBUNIT ALPHA"/>
    <property type="match status" value="1"/>
</dbReference>
<evidence type="ECO:0000256" key="7">
    <source>
        <dbReference type="ARBA" id="ARBA00022989"/>
    </source>
</evidence>
<dbReference type="InterPro" id="IPR013783">
    <property type="entry name" value="Ig-like_fold"/>
</dbReference>
<organism evidence="15 16">
    <name type="scientific">Astyanax mexicanus</name>
    <name type="common">Blind cave fish</name>
    <name type="synonym">Astyanax fasciatus mexicanus</name>
    <dbReference type="NCBI Taxonomy" id="7994"/>
    <lineage>
        <taxon>Eukaryota</taxon>
        <taxon>Metazoa</taxon>
        <taxon>Chordata</taxon>
        <taxon>Craniata</taxon>
        <taxon>Vertebrata</taxon>
        <taxon>Euteleostomi</taxon>
        <taxon>Actinopterygii</taxon>
        <taxon>Neopterygii</taxon>
        <taxon>Teleostei</taxon>
        <taxon>Ostariophysi</taxon>
        <taxon>Characiformes</taxon>
        <taxon>Characoidei</taxon>
        <taxon>Acestrorhamphidae</taxon>
        <taxon>Acestrorhamphinae</taxon>
        <taxon>Astyanax</taxon>
    </lineage>
</organism>
<evidence type="ECO:0000256" key="1">
    <source>
        <dbReference type="ARBA" id="ARBA00004251"/>
    </source>
</evidence>
<keyword evidence="9" id="KW-0675">Receptor</keyword>
<evidence type="ECO:0000313" key="16">
    <source>
        <dbReference type="Proteomes" id="UP000018467"/>
    </source>
</evidence>
<proteinExistence type="inferred from homology"/>
<comment type="similarity">
    <text evidence="2">Belongs to the type I cytokine receptor family. Type 2 subfamily.</text>
</comment>
<dbReference type="SUPFAM" id="SSF49265">
    <property type="entry name" value="Fibronectin type III"/>
    <property type="match status" value="2"/>
</dbReference>
<dbReference type="SMART" id="SM00060">
    <property type="entry name" value="FN3"/>
    <property type="match status" value="4"/>
</dbReference>
<dbReference type="Gene3D" id="2.60.40.10">
    <property type="entry name" value="Immunoglobulins"/>
    <property type="match status" value="4"/>
</dbReference>
<evidence type="ECO:0000256" key="9">
    <source>
        <dbReference type="ARBA" id="ARBA00023170"/>
    </source>
</evidence>
<evidence type="ECO:0000256" key="3">
    <source>
        <dbReference type="ARBA" id="ARBA00022475"/>
    </source>
</evidence>
<dbReference type="InterPro" id="IPR052672">
    <property type="entry name" value="Type1_Cytokine_Rcpt_Type2"/>
</dbReference>
<dbReference type="FunFam" id="2.60.40.10:FF:000414">
    <property type="entry name" value="Interleukin-6 receptor subunit beta"/>
    <property type="match status" value="1"/>
</dbReference>
<sequence>MENKKKTQSLSGLFSWIFWMCGVCKILGSASSPAPSVTQCELLEHANITCYWTAAGSDSTIYILSVNMTSCLNSTNYKPIGFCTTAHTQCSVSIGSVSHCFCVDVLASSPSGTIRSARHCLVGVNEVKMYPPQITKLIPIPRKANCLRLEWTEDTSIYLQTKKEHGVLQIEYSTSHQDQASRVSTAFHDWKMELCGLYPGTKHYVRVRAQDSRAPKHWSSWSGVREATTAEAAPSATPELWRHIQPSDKTGQRHITLFWKPLQWPDSNGVVLRYAVSCWSDSDWSHWDCGYLNSNRTSCVLAVSSHACTCNLTASNSAGTSPPAHLHIPADTDTSDLQVPPPPLNLTVTSLADYQLKVEWTAAVDQSEASFVVEWYPIPDNMAKGLHWEILNGSARSFIITDGVLPEVPYNVSVKTSVLYKKTVEAVRFSIAFTRQGVPSVGPTVEVVQVESDRISLRWKAVPLEKLCGFIQNYTLIYKTNGKVKYQVLGGDVEEFSLSGLSAGEYTICVKAHTLAGGAEGPWVTVAVGHDYVQLMAILLCAVGTLLILVILLSQVERIQQQLCPAIPDPSKSSLSTWPPVSPTQNKLTVLDFRPSPSLFELIYLGGIAGHHDHHQHHHDLSQVWSFNPQSVPTKPGSHESKSLMIFQRPVLPNTDKRETEQTLNSPPPADGFTEDLIIDPGIRSKSVAKPQPPSLLLSESYIGVDLVDFLPCWNTVPALDPCSQVQVSSRSPPNPPVPPESSVGVDAIDLVYQQNVKSRQDLSEFSCNSIASSASCYLPVSESYVNIEAEAKDPIDLLRRSKNSLSEHESCCYTHLSTTYLPIPEPSRAFCKDLVTETVNSSEGPGQTSLKSNCSNLVNSVSSTYIPFPVLASADKRSTETVGLTRTQQACQSPPICTDSMVVDTYRILGPEECPLLLQFSLQNHSTKDSTDLLGYS</sequence>
<dbReference type="PANTHER" id="PTHR48423:SF2">
    <property type="entry name" value="INTERLEUKIN-12 RECEPTOR SUBUNIT BETA-2"/>
    <property type="match status" value="1"/>
</dbReference>
<dbReference type="Proteomes" id="UP000018467">
    <property type="component" value="Unassembled WGS sequence"/>
</dbReference>
<feature type="chain" id="PRO_5017358904" evidence="13">
    <location>
        <begin position="29"/>
        <end position="938"/>
    </location>
</feature>
<evidence type="ECO:0000256" key="12">
    <source>
        <dbReference type="SAM" id="Phobius"/>
    </source>
</evidence>
<reference evidence="16" key="2">
    <citation type="journal article" date="2014" name="Nat. Commun.">
        <title>The cavefish genome reveals candidate genes for eye loss.</title>
        <authorList>
            <person name="McGaugh S.E."/>
            <person name="Gross J.B."/>
            <person name="Aken B."/>
            <person name="Blin M."/>
            <person name="Borowsky R."/>
            <person name="Chalopin D."/>
            <person name="Hinaux H."/>
            <person name="Jeffery W.R."/>
            <person name="Keene A."/>
            <person name="Ma L."/>
            <person name="Minx P."/>
            <person name="Murphy D."/>
            <person name="O'Quin K.E."/>
            <person name="Retaux S."/>
            <person name="Rohner N."/>
            <person name="Searle S.M."/>
            <person name="Stahl B.A."/>
            <person name="Tabin C."/>
            <person name="Volff J.N."/>
            <person name="Yoshizawa M."/>
            <person name="Warren W.C."/>
        </authorList>
    </citation>
    <scope>NUCLEOTIDE SEQUENCE [LARGE SCALE GENOMIC DNA]</scope>
    <source>
        <strain evidence="16">female</strain>
    </source>
</reference>
<protein>
    <submittedName>
        <fullName evidence="15">Interleukin-31 receptor subunit alpha-like</fullName>
    </submittedName>
</protein>
<evidence type="ECO:0000256" key="11">
    <source>
        <dbReference type="SAM" id="MobiDB-lite"/>
    </source>
</evidence>
<keyword evidence="10" id="KW-0325">Glycoprotein</keyword>
<feature type="domain" description="Fibronectin type-III" evidence="14">
    <location>
        <begin position="131"/>
        <end position="232"/>
    </location>
</feature>
<dbReference type="Bgee" id="ENSAMXG00000028255">
    <property type="expression patterns" value="Expressed in zone of skin and 3 other cell types or tissues"/>
</dbReference>
<comment type="subcellular location">
    <subcellularLocation>
        <location evidence="1">Cell membrane</location>
        <topology evidence="1">Single-pass type I membrane protein</topology>
    </subcellularLocation>
</comment>
<feature type="domain" description="Fibronectin type-III" evidence="14">
    <location>
        <begin position="240"/>
        <end position="335"/>
    </location>
</feature>
<evidence type="ECO:0000256" key="5">
    <source>
        <dbReference type="ARBA" id="ARBA00022729"/>
    </source>
</evidence>
<dbReference type="CDD" id="cd00063">
    <property type="entry name" value="FN3"/>
    <property type="match status" value="2"/>
</dbReference>
<keyword evidence="4 12" id="KW-0812">Transmembrane</keyword>
<keyword evidence="8 12" id="KW-0472">Membrane</keyword>
<dbReference type="GO" id="GO:0005886">
    <property type="term" value="C:plasma membrane"/>
    <property type="evidence" value="ECO:0007669"/>
    <property type="project" value="UniProtKB-SubCell"/>
</dbReference>
<evidence type="ECO:0000256" key="10">
    <source>
        <dbReference type="ARBA" id="ARBA00023180"/>
    </source>
</evidence>